<proteinExistence type="predicted"/>
<evidence type="ECO:0000313" key="2">
    <source>
        <dbReference type="Proteomes" id="UP000265520"/>
    </source>
</evidence>
<evidence type="ECO:0000313" key="1">
    <source>
        <dbReference type="EMBL" id="MCI55373.1"/>
    </source>
</evidence>
<accession>A0A392T2M4</accession>
<reference evidence="1 2" key="1">
    <citation type="journal article" date="2018" name="Front. Plant Sci.">
        <title>Red Clover (Trifolium pratense) and Zigzag Clover (T. medium) - A Picture of Genomic Similarities and Differences.</title>
        <authorList>
            <person name="Dluhosova J."/>
            <person name="Istvanek J."/>
            <person name="Nedelnik J."/>
            <person name="Repkova J."/>
        </authorList>
    </citation>
    <scope>NUCLEOTIDE SEQUENCE [LARGE SCALE GENOMIC DNA]</scope>
    <source>
        <strain evidence="2">cv. 10/8</strain>
        <tissue evidence="1">Leaf</tissue>
    </source>
</reference>
<sequence length="30" mass="3513">VYGPHPFEVPQPLTHEYSVNNFVLLKFLNL</sequence>
<dbReference type="AlphaFoldDB" id="A0A392T2M4"/>
<dbReference type="Proteomes" id="UP000265520">
    <property type="component" value="Unassembled WGS sequence"/>
</dbReference>
<comment type="caution">
    <text evidence="1">The sequence shown here is derived from an EMBL/GenBank/DDBJ whole genome shotgun (WGS) entry which is preliminary data.</text>
</comment>
<organism evidence="1 2">
    <name type="scientific">Trifolium medium</name>
    <dbReference type="NCBI Taxonomy" id="97028"/>
    <lineage>
        <taxon>Eukaryota</taxon>
        <taxon>Viridiplantae</taxon>
        <taxon>Streptophyta</taxon>
        <taxon>Embryophyta</taxon>
        <taxon>Tracheophyta</taxon>
        <taxon>Spermatophyta</taxon>
        <taxon>Magnoliopsida</taxon>
        <taxon>eudicotyledons</taxon>
        <taxon>Gunneridae</taxon>
        <taxon>Pentapetalae</taxon>
        <taxon>rosids</taxon>
        <taxon>fabids</taxon>
        <taxon>Fabales</taxon>
        <taxon>Fabaceae</taxon>
        <taxon>Papilionoideae</taxon>
        <taxon>50 kb inversion clade</taxon>
        <taxon>NPAAA clade</taxon>
        <taxon>Hologalegina</taxon>
        <taxon>IRL clade</taxon>
        <taxon>Trifolieae</taxon>
        <taxon>Trifolium</taxon>
    </lineage>
</organism>
<dbReference type="EMBL" id="LXQA010495256">
    <property type="protein sequence ID" value="MCI55373.1"/>
    <property type="molecule type" value="Genomic_DNA"/>
</dbReference>
<keyword evidence="2" id="KW-1185">Reference proteome</keyword>
<feature type="non-terminal residue" evidence="1">
    <location>
        <position position="1"/>
    </location>
</feature>
<protein>
    <submittedName>
        <fullName evidence="1">Uncharacterized protein</fullName>
    </submittedName>
</protein>
<name>A0A392T2M4_9FABA</name>